<dbReference type="Proteomes" id="UP000182811">
    <property type="component" value="Unassembled WGS sequence"/>
</dbReference>
<protein>
    <recommendedName>
        <fullName evidence="3">DUF3780 domain-containing protein</fullName>
    </recommendedName>
</protein>
<proteinExistence type="predicted"/>
<dbReference type="InterPro" id="IPR024220">
    <property type="entry name" value="DUF3780"/>
</dbReference>
<dbReference type="AlphaFoldDB" id="A0A1J5NL25"/>
<evidence type="ECO:0008006" key="3">
    <source>
        <dbReference type="Google" id="ProtNLM"/>
    </source>
</evidence>
<comment type="caution">
    <text evidence="1">The sequence shown here is derived from an EMBL/GenBank/DDBJ whole genome shotgun (WGS) entry which is preliminary data.</text>
</comment>
<evidence type="ECO:0000313" key="1">
    <source>
        <dbReference type="EMBL" id="OIQ55876.1"/>
    </source>
</evidence>
<reference evidence="1 2" key="1">
    <citation type="submission" date="2016-08" db="EMBL/GenBank/DDBJ databases">
        <title>Genome-based comparison of Moorella thermoacetic strains.</title>
        <authorList>
            <person name="Poehlein A."/>
            <person name="Bengelsdorf F.R."/>
            <person name="Esser C."/>
            <person name="Duerre P."/>
            <person name="Daniel R."/>
        </authorList>
    </citation>
    <scope>NUCLEOTIDE SEQUENCE [LARGE SCALE GENOMIC DNA]</scope>
    <source>
        <strain evidence="1 2">DSM 21394</strain>
    </source>
</reference>
<gene>
    <name evidence="1" type="ORF">MOTE_23760</name>
</gene>
<accession>A0A1J5NL25</accession>
<name>A0A1J5NL25_NEOTH</name>
<dbReference type="OrthoDB" id="67865at2"/>
<sequence>MNGKPKTIDFGAPVEFGAHVFRVEIPASKTGEVRIIEDYGYKGGENGLPYEEERVVLPRSIWSAIAETARKDFNARLKAQKVTTGRWKTGKNLLDRLLGKELCVLAWAAERAKPDELPVICSKWAALRPEERWWLFSMTAAEAGLSADRERGWRKALYFALSDGNTEQQSKPRKRRHYDEDAIQMTLFPFERKTLQA</sequence>
<dbReference type="Pfam" id="PF12635">
    <property type="entry name" value="DUF3780"/>
    <property type="match status" value="1"/>
</dbReference>
<evidence type="ECO:0000313" key="2">
    <source>
        <dbReference type="Proteomes" id="UP000182811"/>
    </source>
</evidence>
<dbReference type="EMBL" id="MDDC01000024">
    <property type="protein sequence ID" value="OIQ55876.1"/>
    <property type="molecule type" value="Genomic_DNA"/>
</dbReference>
<dbReference type="NCBIfam" id="NF042961">
    <property type="entry name" value="DUF3780_antiphage"/>
    <property type="match status" value="1"/>
</dbReference>
<organism evidence="1 2">
    <name type="scientific">Neomoorella thermoacetica</name>
    <name type="common">Clostridium thermoaceticum</name>
    <dbReference type="NCBI Taxonomy" id="1525"/>
    <lineage>
        <taxon>Bacteria</taxon>
        <taxon>Bacillati</taxon>
        <taxon>Bacillota</taxon>
        <taxon>Clostridia</taxon>
        <taxon>Neomoorellales</taxon>
        <taxon>Neomoorellaceae</taxon>
        <taxon>Neomoorella</taxon>
    </lineage>
</organism>